<evidence type="ECO:0000313" key="3">
    <source>
        <dbReference type="Proteomes" id="UP000076842"/>
    </source>
</evidence>
<reference evidence="2 3" key="1">
    <citation type="journal article" date="2016" name="Mol. Biol. Evol.">
        <title>Comparative Genomics of Early-Diverging Mushroom-Forming Fungi Provides Insights into the Origins of Lignocellulose Decay Capabilities.</title>
        <authorList>
            <person name="Nagy L.G."/>
            <person name="Riley R."/>
            <person name="Tritt A."/>
            <person name="Adam C."/>
            <person name="Daum C."/>
            <person name="Floudas D."/>
            <person name="Sun H."/>
            <person name="Yadav J.S."/>
            <person name="Pangilinan J."/>
            <person name="Larsson K.H."/>
            <person name="Matsuura K."/>
            <person name="Barry K."/>
            <person name="Labutti K."/>
            <person name="Kuo R."/>
            <person name="Ohm R.A."/>
            <person name="Bhattacharya S.S."/>
            <person name="Shirouzu T."/>
            <person name="Yoshinaga Y."/>
            <person name="Martin F.M."/>
            <person name="Grigoriev I.V."/>
            <person name="Hibbett D.S."/>
        </authorList>
    </citation>
    <scope>NUCLEOTIDE SEQUENCE [LARGE SCALE GENOMIC DNA]</scope>
    <source>
        <strain evidence="2 3">HHB12733</strain>
    </source>
</reference>
<feature type="region of interest" description="Disordered" evidence="1">
    <location>
        <begin position="34"/>
        <end position="100"/>
    </location>
</feature>
<dbReference type="AlphaFoldDB" id="A0A165IXI2"/>
<proteinExistence type="predicted"/>
<keyword evidence="3" id="KW-1185">Reference proteome</keyword>
<evidence type="ECO:0000256" key="1">
    <source>
        <dbReference type="SAM" id="MobiDB-lite"/>
    </source>
</evidence>
<feature type="compositionally biased region" description="Low complexity" evidence="1">
    <location>
        <begin position="36"/>
        <end position="51"/>
    </location>
</feature>
<dbReference type="InParanoid" id="A0A165IXI2"/>
<organism evidence="2 3">
    <name type="scientific">Calocera cornea HHB12733</name>
    <dbReference type="NCBI Taxonomy" id="1353952"/>
    <lineage>
        <taxon>Eukaryota</taxon>
        <taxon>Fungi</taxon>
        <taxon>Dikarya</taxon>
        <taxon>Basidiomycota</taxon>
        <taxon>Agaricomycotina</taxon>
        <taxon>Dacrymycetes</taxon>
        <taxon>Dacrymycetales</taxon>
        <taxon>Dacrymycetaceae</taxon>
        <taxon>Calocera</taxon>
    </lineage>
</organism>
<gene>
    <name evidence="2" type="ORF">CALCODRAFT_59826</name>
</gene>
<dbReference type="EMBL" id="KV423926">
    <property type="protein sequence ID" value="KZT61102.1"/>
    <property type="molecule type" value="Genomic_DNA"/>
</dbReference>
<evidence type="ECO:0000313" key="2">
    <source>
        <dbReference type="EMBL" id="KZT61102.1"/>
    </source>
</evidence>
<protein>
    <submittedName>
        <fullName evidence="2">Uncharacterized protein</fullName>
    </submittedName>
</protein>
<accession>A0A165IXI2</accession>
<sequence>METEPVKGGCIADAECIAMSYIARTACGRYGARITSSPSAEEPRASAISRASPHRHPRPARADPGSARRSLLPSGAYRSDARRRKRRSPGSEADASSPAWAHGRSFRAPGFWTGRQVCLANDFLIAARPARFFAHARAWWVLGKQPSARSGRLFFRTVPSLRSLGCIQ</sequence>
<dbReference type="Proteomes" id="UP000076842">
    <property type="component" value="Unassembled WGS sequence"/>
</dbReference>
<name>A0A165IXI2_9BASI</name>